<reference evidence="3" key="1">
    <citation type="journal article" date="2014" name="Proc. Natl. Acad. Sci. U.S.A.">
        <title>Extensive sampling of basidiomycete genomes demonstrates inadequacy of the white-rot/brown-rot paradigm for wood decay fungi.</title>
        <authorList>
            <person name="Riley R."/>
            <person name="Salamov A.A."/>
            <person name="Brown D.W."/>
            <person name="Nagy L.G."/>
            <person name="Floudas D."/>
            <person name="Held B.W."/>
            <person name="Levasseur A."/>
            <person name="Lombard V."/>
            <person name="Morin E."/>
            <person name="Otillar R."/>
            <person name="Lindquist E.A."/>
            <person name="Sun H."/>
            <person name="LaButti K.M."/>
            <person name="Schmutz J."/>
            <person name="Jabbour D."/>
            <person name="Luo H."/>
            <person name="Baker S.E."/>
            <person name="Pisabarro A.G."/>
            <person name="Walton J.D."/>
            <person name="Blanchette R.A."/>
            <person name="Henrissat B."/>
            <person name="Martin F."/>
            <person name="Cullen D."/>
            <person name="Hibbett D.S."/>
            <person name="Grigoriev I.V."/>
        </authorList>
    </citation>
    <scope>NUCLEOTIDE SEQUENCE [LARGE SCALE GENOMIC DNA]</scope>
    <source>
        <strain evidence="3">FD-172 SS1</strain>
    </source>
</reference>
<protein>
    <submittedName>
        <fullName evidence="2">Uncharacterized protein</fullName>
    </submittedName>
</protein>
<dbReference type="OrthoDB" id="3269175at2759"/>
<accession>A0A067NC07</accession>
<sequence>MYTTRVRGEPKECAPCRAKDPQLRIRTWMVNPDVLKANQGWLKTGLVVPSGALWGEEEPPVSKAAGKRAAPAKDAAGGSRSKRVRITPVDDSQLDAFKTVRDKLCGGKDEEDLFKVGADENEEEDEFE</sequence>
<dbReference type="HOGENOM" id="CLU_1959213_0_0_1"/>
<keyword evidence="3" id="KW-1185">Reference proteome</keyword>
<feature type="region of interest" description="Disordered" evidence="1">
    <location>
        <begin position="53"/>
        <end position="84"/>
    </location>
</feature>
<dbReference type="Proteomes" id="UP000027195">
    <property type="component" value="Unassembled WGS sequence"/>
</dbReference>
<name>A0A067NC07_BOTB1</name>
<evidence type="ECO:0000313" key="3">
    <source>
        <dbReference type="Proteomes" id="UP000027195"/>
    </source>
</evidence>
<feature type="compositionally biased region" description="Low complexity" evidence="1">
    <location>
        <begin position="63"/>
        <end position="78"/>
    </location>
</feature>
<evidence type="ECO:0000256" key="1">
    <source>
        <dbReference type="SAM" id="MobiDB-lite"/>
    </source>
</evidence>
<organism evidence="2 3">
    <name type="scientific">Botryobasidium botryosum (strain FD-172 SS1)</name>
    <dbReference type="NCBI Taxonomy" id="930990"/>
    <lineage>
        <taxon>Eukaryota</taxon>
        <taxon>Fungi</taxon>
        <taxon>Dikarya</taxon>
        <taxon>Basidiomycota</taxon>
        <taxon>Agaricomycotina</taxon>
        <taxon>Agaricomycetes</taxon>
        <taxon>Cantharellales</taxon>
        <taxon>Botryobasidiaceae</taxon>
        <taxon>Botryobasidium</taxon>
    </lineage>
</organism>
<dbReference type="EMBL" id="KL198016">
    <property type="protein sequence ID" value="KDQ21301.1"/>
    <property type="molecule type" value="Genomic_DNA"/>
</dbReference>
<dbReference type="AlphaFoldDB" id="A0A067NC07"/>
<evidence type="ECO:0000313" key="2">
    <source>
        <dbReference type="EMBL" id="KDQ21301.1"/>
    </source>
</evidence>
<dbReference type="InParanoid" id="A0A067NC07"/>
<proteinExistence type="predicted"/>
<gene>
    <name evidence="2" type="ORF">BOTBODRAFT_198372</name>
</gene>